<proteinExistence type="predicted"/>
<dbReference type="Proteomes" id="UP001314263">
    <property type="component" value="Unassembled WGS sequence"/>
</dbReference>
<sequence>MKTSRCFLALVLVLCSTSLAVGGRLPVREGTPGLQSRRLSSAATSAEPFNDSPIRTLPSFDQVKDPDAGLHLRRLTAAASAPPIHVSPTWALPSFDPMQMAADLGHSLAAATNSIGSQLLTLAGQSSAAAVDGQNTSQVQLPLGRRFAPTPAPVSAVPAPAPGPTAASQEAVISMAAPAPEAAPAAQAAPALGSVVPTRAPAPAPAVARQGLLMQMPAPALAPAAASKEALINTTAATPEAEPTTRELYDTQVDQLADMIASVFMVHSASQLDVFDHLNTSHAITAAELAVDMFWHQVEGYVNGTFDLVKNLPQEVAGLPQNVSDAAASQQQHMEQANNATYLLESFHKLVHDLEEPLGISGGGSVFSYNPCFINTSPVGISLSATGVNIGAPLVGISPTGISINPQGLNIQPTLISVSPTGVNVSPQGLNIAPALIAVSPGRVSINPQGGNIGGSLISVSAAPPP</sequence>
<dbReference type="EMBL" id="CAUYUE010000009">
    <property type="protein sequence ID" value="CAK0783890.1"/>
    <property type="molecule type" value="Genomic_DNA"/>
</dbReference>
<keyword evidence="4" id="KW-1185">Reference proteome</keyword>
<evidence type="ECO:0000256" key="2">
    <source>
        <dbReference type="SAM" id="SignalP"/>
    </source>
</evidence>
<feature type="region of interest" description="Disordered" evidence="1">
    <location>
        <begin position="30"/>
        <end position="55"/>
    </location>
</feature>
<evidence type="ECO:0000256" key="1">
    <source>
        <dbReference type="SAM" id="MobiDB-lite"/>
    </source>
</evidence>
<keyword evidence="2" id="KW-0732">Signal</keyword>
<reference evidence="3 4" key="1">
    <citation type="submission" date="2023-10" db="EMBL/GenBank/DDBJ databases">
        <authorList>
            <person name="Maclean D."/>
            <person name="Macfadyen A."/>
        </authorList>
    </citation>
    <scope>NUCLEOTIDE SEQUENCE [LARGE SCALE GENOMIC DNA]</scope>
</reference>
<evidence type="ECO:0008006" key="5">
    <source>
        <dbReference type="Google" id="ProtNLM"/>
    </source>
</evidence>
<feature type="chain" id="PRO_5043550272" description="Extracellular protein" evidence="2">
    <location>
        <begin position="23"/>
        <end position="466"/>
    </location>
</feature>
<name>A0AAV1ICZ3_9CHLO</name>
<comment type="caution">
    <text evidence="3">The sequence shown here is derived from an EMBL/GenBank/DDBJ whole genome shotgun (WGS) entry which is preliminary data.</text>
</comment>
<dbReference type="AlphaFoldDB" id="A0AAV1ICZ3"/>
<evidence type="ECO:0000313" key="4">
    <source>
        <dbReference type="Proteomes" id="UP001314263"/>
    </source>
</evidence>
<feature type="signal peptide" evidence="2">
    <location>
        <begin position="1"/>
        <end position="22"/>
    </location>
</feature>
<protein>
    <recommendedName>
        <fullName evidence="5">Extracellular protein</fullName>
    </recommendedName>
</protein>
<accession>A0AAV1ICZ3</accession>
<organism evidence="3 4">
    <name type="scientific">Coccomyxa viridis</name>
    <dbReference type="NCBI Taxonomy" id="1274662"/>
    <lineage>
        <taxon>Eukaryota</taxon>
        <taxon>Viridiplantae</taxon>
        <taxon>Chlorophyta</taxon>
        <taxon>core chlorophytes</taxon>
        <taxon>Trebouxiophyceae</taxon>
        <taxon>Trebouxiophyceae incertae sedis</taxon>
        <taxon>Coccomyxaceae</taxon>
        <taxon>Coccomyxa</taxon>
    </lineage>
</organism>
<gene>
    <name evidence="3" type="ORF">CVIRNUC_007090</name>
</gene>
<feature type="compositionally biased region" description="Polar residues" evidence="1">
    <location>
        <begin position="33"/>
        <end position="44"/>
    </location>
</feature>
<evidence type="ECO:0000313" key="3">
    <source>
        <dbReference type="EMBL" id="CAK0783890.1"/>
    </source>
</evidence>